<evidence type="ECO:0000256" key="6">
    <source>
        <dbReference type="ARBA" id="ARBA00023075"/>
    </source>
</evidence>
<comment type="catalytic activity">
    <reaction evidence="8">
        <text>a ubiquinone + n Na(+)(in) + NADH + H(+) = a ubiquinol + n Na(+)(out) + NAD(+)</text>
        <dbReference type="Rhea" id="RHEA:47748"/>
        <dbReference type="Rhea" id="RHEA-COMP:9565"/>
        <dbReference type="Rhea" id="RHEA-COMP:9566"/>
        <dbReference type="ChEBI" id="CHEBI:15378"/>
        <dbReference type="ChEBI" id="CHEBI:16389"/>
        <dbReference type="ChEBI" id="CHEBI:17976"/>
        <dbReference type="ChEBI" id="CHEBI:29101"/>
        <dbReference type="ChEBI" id="CHEBI:57540"/>
        <dbReference type="ChEBI" id="CHEBI:57945"/>
        <dbReference type="EC" id="7.2.1.1"/>
    </reaction>
</comment>
<evidence type="ECO:0000313" key="12">
    <source>
        <dbReference type="EMBL" id="GAA4238462.1"/>
    </source>
</evidence>
<keyword evidence="1 8" id="KW-0813">Transport</keyword>
<organism evidence="12 13">
    <name type="scientific">Postechiella marina</name>
    <dbReference type="NCBI Taxonomy" id="943941"/>
    <lineage>
        <taxon>Bacteria</taxon>
        <taxon>Pseudomonadati</taxon>
        <taxon>Bacteroidota</taxon>
        <taxon>Flavobacteriia</taxon>
        <taxon>Flavobacteriales</taxon>
        <taxon>Flavobacteriaceae</taxon>
        <taxon>Postechiella</taxon>
    </lineage>
</organism>
<dbReference type="Pfam" id="PF24836">
    <property type="entry name" value="NQRA_2nd"/>
    <property type="match status" value="1"/>
</dbReference>
<dbReference type="InterPro" id="IPR056148">
    <property type="entry name" value="NQRA_2nd"/>
</dbReference>
<sequence length="451" mass="49310">MSNDIRIKKGLDIKLKGAADKTSEQAIISNFYALRPEDFHSVIPKLISKVGTKVKAGEPVFYDKSNENVKFVSPVSGEIIEIARGEKRKILSVKIQADKQQTYIEHGAFNLDSAKPEAVKAHLLNAGCWPFVKQRPYDVIANPEKSPKAIFISGYASAPLAADLDFTLAGKEAELQAAVTALGKLTEGAVHVSVGKSSNSPLAGLSGVTLHTVSGPHPSGNVGTLINKVDPVNKGEVVWTVNAQDLVIIGELLLTGKFNAERIVALVGSSVEKPRYFVTKLGAEVATMIYDKGVAKDANARIISGNVLSGKQIKPDGYLDYYSNVISIIPEGDDYELFGWNKPVFNKVSTSRALTFSWLNPKKEYDLNTNTNGEHRAFVTTGNYEEVFPLDIFPMQILKACMYKDLDEMEALGMYEVAPEDFALTEFICVSKQPHQDIIRKGLDVMLKEIG</sequence>
<reference evidence="13" key="1">
    <citation type="journal article" date="2019" name="Int. J. Syst. Evol. Microbiol.">
        <title>The Global Catalogue of Microorganisms (GCM) 10K type strain sequencing project: providing services to taxonomists for standard genome sequencing and annotation.</title>
        <authorList>
            <consortium name="The Broad Institute Genomics Platform"/>
            <consortium name="The Broad Institute Genome Sequencing Center for Infectious Disease"/>
            <person name="Wu L."/>
            <person name="Ma J."/>
        </authorList>
    </citation>
    <scope>NUCLEOTIDE SEQUENCE [LARGE SCALE GENOMIC DNA]</scope>
    <source>
        <strain evidence="13">JCM 17630</strain>
    </source>
</reference>
<evidence type="ECO:0000313" key="13">
    <source>
        <dbReference type="Proteomes" id="UP001501496"/>
    </source>
</evidence>
<comment type="caution">
    <text evidence="12">The sequence shown here is derived from an EMBL/GenBank/DDBJ whole genome shotgun (WGS) entry which is preliminary data.</text>
</comment>
<dbReference type="InterPro" id="IPR008703">
    <property type="entry name" value="NqrA"/>
</dbReference>
<dbReference type="Proteomes" id="UP001501496">
    <property type="component" value="Unassembled WGS sequence"/>
</dbReference>
<accession>A0ABP8CEU1</accession>
<keyword evidence="13" id="KW-1185">Reference proteome</keyword>
<comment type="subunit">
    <text evidence="8">Composed of six subunits; NqrA, NqrB, NqrC, NqrD, NqrE and NqrF.</text>
</comment>
<evidence type="ECO:0000256" key="1">
    <source>
        <dbReference type="ARBA" id="ARBA00022448"/>
    </source>
</evidence>
<keyword evidence="6 8" id="KW-0830">Ubiquinone</keyword>
<dbReference type="PANTHER" id="PTHR37839">
    <property type="entry name" value="NA(+)-TRANSLOCATING NADH-QUINONE REDUCTASE SUBUNIT A"/>
    <property type="match status" value="1"/>
</dbReference>
<dbReference type="PANTHER" id="PTHR37839:SF1">
    <property type="entry name" value="NA(+)-TRANSLOCATING NADH-QUINONE REDUCTASE SUBUNIT A"/>
    <property type="match status" value="1"/>
</dbReference>
<evidence type="ECO:0000256" key="3">
    <source>
        <dbReference type="ARBA" id="ARBA00023027"/>
    </source>
</evidence>
<dbReference type="RefSeq" id="WP_344789038.1">
    <property type="nucleotide sequence ID" value="NZ_BAABCA010000006.1"/>
</dbReference>
<comment type="similarity">
    <text evidence="8">Belongs to the NqrA family.</text>
</comment>
<dbReference type="Pfam" id="PF11973">
    <property type="entry name" value="NQRA_SLBB"/>
    <property type="match status" value="1"/>
</dbReference>
<gene>
    <name evidence="8" type="primary">nqrA</name>
    <name evidence="12" type="ORF">GCM10022291_29020</name>
</gene>
<dbReference type="Pfam" id="PF05896">
    <property type="entry name" value="NQRA_N"/>
    <property type="match status" value="1"/>
</dbReference>
<evidence type="ECO:0000259" key="9">
    <source>
        <dbReference type="Pfam" id="PF05896"/>
    </source>
</evidence>
<dbReference type="EC" id="7.2.1.1" evidence="8"/>
<dbReference type="NCBIfam" id="TIGR01936">
    <property type="entry name" value="nqrA"/>
    <property type="match status" value="1"/>
</dbReference>
<feature type="domain" description="Na(+)-translocating NADH-quinone reductase subunit A C-terminal" evidence="10">
    <location>
        <begin position="263"/>
        <end position="313"/>
    </location>
</feature>
<name>A0ABP8CEU1_9FLAO</name>
<evidence type="ECO:0000256" key="8">
    <source>
        <dbReference type="HAMAP-Rule" id="MF_00425"/>
    </source>
</evidence>
<keyword evidence="5 8" id="KW-0406">Ion transport</keyword>
<dbReference type="EMBL" id="BAABCA010000006">
    <property type="protein sequence ID" value="GAA4238462.1"/>
    <property type="molecule type" value="Genomic_DNA"/>
</dbReference>
<evidence type="ECO:0000256" key="4">
    <source>
        <dbReference type="ARBA" id="ARBA00023053"/>
    </source>
</evidence>
<evidence type="ECO:0000256" key="5">
    <source>
        <dbReference type="ARBA" id="ARBA00023065"/>
    </source>
</evidence>
<dbReference type="InterPro" id="IPR022615">
    <property type="entry name" value="NqrA_C_domain"/>
</dbReference>
<dbReference type="NCBIfam" id="NF003761">
    <property type="entry name" value="PRK05352.1-4"/>
    <property type="match status" value="1"/>
</dbReference>
<keyword evidence="4 8" id="KW-0915">Sodium</keyword>
<feature type="domain" description="NqrA second alpha/beta" evidence="11">
    <location>
        <begin position="116"/>
        <end position="258"/>
    </location>
</feature>
<feature type="domain" description="NqrA N-terminal barrel-sandwich hybrid" evidence="9">
    <location>
        <begin position="5"/>
        <end position="98"/>
    </location>
</feature>
<protein>
    <recommendedName>
        <fullName evidence="8">Na(+)-translocating NADH-quinone reductase subunit A</fullName>
        <shortName evidence="8">Na(+)-NQR subunit A</shortName>
        <shortName evidence="8">Na(+)-translocating NQR subunit A</shortName>
        <ecNumber evidence="8">7.2.1.1</ecNumber>
    </recommendedName>
    <alternativeName>
        <fullName evidence="8">NQR complex subunit A</fullName>
    </alternativeName>
    <alternativeName>
        <fullName evidence="8">NQR-1 subunit A</fullName>
    </alternativeName>
</protein>
<evidence type="ECO:0000259" key="11">
    <source>
        <dbReference type="Pfam" id="PF24836"/>
    </source>
</evidence>
<evidence type="ECO:0000256" key="2">
    <source>
        <dbReference type="ARBA" id="ARBA00022967"/>
    </source>
</evidence>
<proteinExistence type="inferred from homology"/>
<dbReference type="InterPro" id="IPR056147">
    <property type="entry name" value="NQRA_N"/>
</dbReference>
<evidence type="ECO:0000256" key="7">
    <source>
        <dbReference type="ARBA" id="ARBA00023201"/>
    </source>
</evidence>
<keyword evidence="3 8" id="KW-0520">NAD</keyword>
<comment type="function">
    <text evidence="8">NQR complex catalyzes the reduction of ubiquinone-1 to ubiquinol by two successive reactions, coupled with the transport of Na(+) ions from the cytoplasm to the periplasm. NqrA to NqrE are probably involved in the second step, the conversion of ubisemiquinone to ubiquinol.</text>
</comment>
<evidence type="ECO:0000259" key="10">
    <source>
        <dbReference type="Pfam" id="PF11973"/>
    </source>
</evidence>
<keyword evidence="7 8" id="KW-0739">Sodium transport</keyword>
<keyword evidence="2 8" id="KW-1278">Translocase</keyword>
<dbReference type="HAMAP" id="MF_00425">
    <property type="entry name" value="NqrA"/>
    <property type="match status" value="1"/>
</dbReference>